<dbReference type="InterPro" id="IPR006059">
    <property type="entry name" value="SBP"/>
</dbReference>
<dbReference type="PANTHER" id="PTHR43649">
    <property type="entry name" value="ARABINOSE-BINDING PROTEIN-RELATED"/>
    <property type="match status" value="1"/>
</dbReference>
<protein>
    <submittedName>
        <fullName evidence="5">Multiple sugar transport system substrate-binding protein</fullName>
    </submittedName>
</protein>
<dbReference type="CDD" id="cd14748">
    <property type="entry name" value="PBP2_UgpB"/>
    <property type="match status" value="1"/>
</dbReference>
<dbReference type="Pfam" id="PF13416">
    <property type="entry name" value="SBP_bac_8"/>
    <property type="match status" value="1"/>
</dbReference>
<reference evidence="6" key="1">
    <citation type="submission" date="2016-08" db="EMBL/GenBank/DDBJ databases">
        <authorList>
            <person name="Varghese N."/>
            <person name="Submissions Spin"/>
        </authorList>
    </citation>
    <scope>NUCLEOTIDE SEQUENCE [LARGE SCALE GENOMIC DNA]</scope>
    <source>
        <strain evidence="6">HAMBI 2971</strain>
    </source>
</reference>
<dbReference type="Proteomes" id="UP000199435">
    <property type="component" value="Unassembled WGS sequence"/>
</dbReference>
<dbReference type="RefSeq" id="WP_092855208.1">
    <property type="nucleotide sequence ID" value="NZ_FMAH01000049.1"/>
</dbReference>
<keyword evidence="5" id="KW-0762">Sugar transport</keyword>
<organism evidence="5 6">
    <name type="scientific">Rhizobium miluonense</name>
    <dbReference type="NCBI Taxonomy" id="411945"/>
    <lineage>
        <taxon>Bacteria</taxon>
        <taxon>Pseudomonadati</taxon>
        <taxon>Pseudomonadota</taxon>
        <taxon>Alphaproteobacteria</taxon>
        <taxon>Hyphomicrobiales</taxon>
        <taxon>Rhizobiaceae</taxon>
        <taxon>Rhizobium/Agrobacterium group</taxon>
        <taxon>Rhizobium</taxon>
    </lineage>
</organism>
<evidence type="ECO:0000256" key="3">
    <source>
        <dbReference type="ARBA" id="ARBA00022764"/>
    </source>
</evidence>
<dbReference type="AlphaFoldDB" id="A0A1C3X046"/>
<feature type="chain" id="PRO_5008686056" evidence="4">
    <location>
        <begin position="23"/>
        <end position="407"/>
    </location>
</feature>
<evidence type="ECO:0000256" key="1">
    <source>
        <dbReference type="ARBA" id="ARBA00004418"/>
    </source>
</evidence>
<dbReference type="Gene3D" id="3.40.190.10">
    <property type="entry name" value="Periplasmic binding protein-like II"/>
    <property type="match status" value="1"/>
</dbReference>
<evidence type="ECO:0000313" key="6">
    <source>
        <dbReference type="Proteomes" id="UP000199435"/>
    </source>
</evidence>
<keyword evidence="4" id="KW-0732">Signal</keyword>
<dbReference type="InterPro" id="IPR050490">
    <property type="entry name" value="Bact_solute-bd_prot1"/>
</dbReference>
<sequence length="407" mass="44575">MFKRSLLSLCLFGALLTGKAHAVSLEVLSLPLSTPPQLIDAFKAEHPEIELKLRPPAVDYDDLTQRLIRDSISKTMPDVIFQGYNRSALTVKRGLAASLSSFLDADKNWVQDSYSATSDELCRDDGKIYGLPFIISVPILYYNADLVRQVGGNPDQLPQTWEDITALAARISALGDHRIGGFFDYAAAGNWTFMALINAQGGKIMSADDSKITFDGPAGMRTLSVLQMFGKAGQVDMPRDQAYQAFSAGTVGVLLTSSGFLKSLLKQAKFEVRTAAIPIAEDGWLPAGGNCMMMTAVDPARQKAAWTFMKFMADAKAQQLMFDTTGYIPGNRLGVAGLKKTIGPNDPRMTSVRASTKAGEWYSFPGDNSLRITEVVRSYLQQVVTLRRTPQEAMTLMVNDIQHLLPR</sequence>
<proteinExistence type="inferred from homology"/>
<accession>A0A1C3X046</accession>
<evidence type="ECO:0000256" key="2">
    <source>
        <dbReference type="ARBA" id="ARBA00008520"/>
    </source>
</evidence>
<dbReference type="OrthoDB" id="2509690at2"/>
<name>A0A1C3X046_9HYPH</name>
<dbReference type="SUPFAM" id="SSF53850">
    <property type="entry name" value="Periplasmic binding protein-like II"/>
    <property type="match status" value="1"/>
</dbReference>
<dbReference type="GO" id="GO:0042597">
    <property type="term" value="C:periplasmic space"/>
    <property type="evidence" value="ECO:0007669"/>
    <property type="project" value="UniProtKB-SubCell"/>
</dbReference>
<comment type="similarity">
    <text evidence="2">Belongs to the bacterial solute-binding protein 1 family.</text>
</comment>
<keyword evidence="5" id="KW-0813">Transport</keyword>
<dbReference type="STRING" id="411945.GA0061102_104934"/>
<dbReference type="PANTHER" id="PTHR43649:SF12">
    <property type="entry name" value="DIACETYLCHITOBIOSE BINDING PROTEIN DASA"/>
    <property type="match status" value="1"/>
</dbReference>
<evidence type="ECO:0000256" key="4">
    <source>
        <dbReference type="SAM" id="SignalP"/>
    </source>
</evidence>
<keyword evidence="6" id="KW-1185">Reference proteome</keyword>
<evidence type="ECO:0000313" key="5">
    <source>
        <dbReference type="EMBL" id="SCB45611.1"/>
    </source>
</evidence>
<dbReference type="EMBL" id="FMAH01000049">
    <property type="protein sequence ID" value="SCB45611.1"/>
    <property type="molecule type" value="Genomic_DNA"/>
</dbReference>
<comment type="subcellular location">
    <subcellularLocation>
        <location evidence="1">Periplasm</location>
    </subcellularLocation>
</comment>
<keyword evidence="3" id="KW-0574">Periplasm</keyword>
<feature type="signal peptide" evidence="4">
    <location>
        <begin position="1"/>
        <end position="22"/>
    </location>
</feature>
<gene>
    <name evidence="5" type="ORF">GA0061102_104934</name>
</gene>